<keyword evidence="3 5" id="KW-0067">ATP-binding</keyword>
<dbReference type="SUPFAM" id="SSF46785">
    <property type="entry name" value="Winged helix' DNA-binding domain"/>
    <property type="match status" value="1"/>
</dbReference>
<protein>
    <recommendedName>
        <fullName evidence="5">Bifunctional ligase/repressor BirA</fullName>
    </recommendedName>
    <alternativeName>
        <fullName evidence="5">Biotin--[acetyl-CoA-carboxylase] ligase</fullName>
        <ecNumber evidence="5">6.3.4.15</ecNumber>
    </alternativeName>
    <alternativeName>
        <fullName evidence="5">Biotin--protein ligase</fullName>
    </alternativeName>
    <alternativeName>
        <fullName evidence="5">Biotin-[acetyl-CoA carboxylase] synthetase</fullName>
    </alternativeName>
</protein>
<evidence type="ECO:0000313" key="8">
    <source>
        <dbReference type="Proteomes" id="UP000198847"/>
    </source>
</evidence>
<feature type="binding site" evidence="5">
    <location>
        <begin position="118"/>
        <end position="120"/>
    </location>
    <ligand>
        <name>biotin</name>
        <dbReference type="ChEBI" id="CHEBI:57586"/>
    </ligand>
</feature>
<evidence type="ECO:0000256" key="5">
    <source>
        <dbReference type="HAMAP-Rule" id="MF_00978"/>
    </source>
</evidence>
<dbReference type="InterPro" id="IPR003142">
    <property type="entry name" value="BPL_C"/>
</dbReference>
<comment type="similarity">
    <text evidence="5">Belongs to the biotin--protein ligase family.</text>
</comment>
<dbReference type="PROSITE" id="PS51733">
    <property type="entry name" value="BPL_LPL_CATALYTIC"/>
    <property type="match status" value="1"/>
</dbReference>
<dbReference type="Gene3D" id="3.30.930.10">
    <property type="entry name" value="Bira Bifunctional Protein, Domain 2"/>
    <property type="match status" value="1"/>
</dbReference>
<comment type="caution">
    <text evidence="5">Lacks conserved residue(s) required for the propagation of feature annotation.</text>
</comment>
<sequence>MRSSILSVLRKNQGEYVSGEEISRQLAVSRTAIWKHIRALKQDGYLIEAHPRRGYCLSEVPDLLLPDEIKNDLSTQVLGKEIYWFDSVDSTSNEAKKLAAAGCPEGTLVLAEAQCTGRGRLARGWFSPRGKGIWLSIVLRPPFQPYDAPKCTLMTAVALTRAIRRTTGVLCGIKWPNDILYNGKKIVGILTEMSAEMDAINYVVLGMGTNVNIAADEFPSELAGIATSLAEAAGRPFCRKTVLKEILAELETVYLEVSRSGFDGILKEWRRLSVTLGQTVQVVGPDKQFSGLAVDIDASGALLVQTAGSLETVIAGDVSIRPAVTEKSK</sequence>
<dbReference type="CDD" id="cd00090">
    <property type="entry name" value="HTH_ARSR"/>
    <property type="match status" value="1"/>
</dbReference>
<keyword evidence="5" id="KW-0238">DNA-binding</keyword>
<dbReference type="SUPFAM" id="SSF50037">
    <property type="entry name" value="C-terminal domain of transcriptional repressors"/>
    <property type="match status" value="1"/>
</dbReference>
<dbReference type="InterPro" id="IPR013196">
    <property type="entry name" value="HTH_11"/>
</dbReference>
<dbReference type="OrthoDB" id="9807064at2"/>
<dbReference type="Gene3D" id="1.10.10.10">
    <property type="entry name" value="Winged helix-like DNA-binding domain superfamily/Winged helix DNA-binding domain"/>
    <property type="match status" value="1"/>
</dbReference>
<dbReference type="STRING" id="112903.SAMN04490178_10715"/>
<dbReference type="InterPro" id="IPR045864">
    <property type="entry name" value="aa-tRNA-synth_II/BPL/LPL"/>
</dbReference>
<dbReference type="CDD" id="cd16442">
    <property type="entry name" value="BPL"/>
    <property type="match status" value="1"/>
</dbReference>
<proteinExistence type="inferred from homology"/>
<feature type="DNA-binding region" description="H-T-H motif" evidence="5">
    <location>
        <begin position="19"/>
        <end position="38"/>
    </location>
</feature>
<dbReference type="InterPro" id="IPR036388">
    <property type="entry name" value="WH-like_DNA-bd_sf"/>
</dbReference>
<reference evidence="7 8" key="1">
    <citation type="submission" date="2016-10" db="EMBL/GenBank/DDBJ databases">
        <authorList>
            <person name="de Groot N.N."/>
        </authorList>
    </citation>
    <scope>NUCLEOTIDE SEQUENCE [LARGE SCALE GENOMIC DNA]</scope>
    <source>
        <strain evidence="7 8">DSM 13305</strain>
    </source>
</reference>
<name>A0A1H8TLA2_9FIRM</name>
<evidence type="ECO:0000256" key="4">
    <source>
        <dbReference type="ARBA" id="ARBA00023267"/>
    </source>
</evidence>
<feature type="domain" description="BPL/LPL catalytic" evidence="6">
    <location>
        <begin position="67"/>
        <end position="258"/>
    </location>
</feature>
<dbReference type="RefSeq" id="WP_091745377.1">
    <property type="nucleotide sequence ID" value="NZ_FODY01000007.1"/>
</dbReference>
<dbReference type="HAMAP" id="MF_00978">
    <property type="entry name" value="Bifunct_BirA"/>
    <property type="match status" value="1"/>
</dbReference>
<keyword evidence="8" id="KW-1185">Reference proteome</keyword>
<keyword evidence="4 5" id="KW-0092">Biotin</keyword>
<dbReference type="GO" id="GO:0005737">
    <property type="term" value="C:cytoplasm"/>
    <property type="evidence" value="ECO:0007669"/>
    <property type="project" value="TreeGrafter"/>
</dbReference>
<keyword evidence="5" id="KW-0678">Repressor</keyword>
<dbReference type="PANTHER" id="PTHR12835:SF5">
    <property type="entry name" value="BIOTIN--PROTEIN LIGASE"/>
    <property type="match status" value="1"/>
</dbReference>
<gene>
    <name evidence="5" type="primary">birA</name>
    <name evidence="7" type="ORF">SAMN04490178_10715</name>
</gene>
<dbReference type="SUPFAM" id="SSF55681">
    <property type="entry name" value="Class II aaRS and biotin synthetases"/>
    <property type="match status" value="1"/>
</dbReference>
<evidence type="ECO:0000259" key="6">
    <source>
        <dbReference type="PROSITE" id="PS51733"/>
    </source>
</evidence>
<dbReference type="Pfam" id="PF08279">
    <property type="entry name" value="HTH_11"/>
    <property type="match status" value="1"/>
</dbReference>
<dbReference type="InterPro" id="IPR030855">
    <property type="entry name" value="Bifunct_BirA"/>
</dbReference>
<dbReference type="AlphaFoldDB" id="A0A1H8TLA2"/>
<dbReference type="GO" id="GO:0009249">
    <property type="term" value="P:protein lipoylation"/>
    <property type="evidence" value="ECO:0007669"/>
    <property type="project" value="UniProtKB-ARBA"/>
</dbReference>
<dbReference type="InterPro" id="IPR004143">
    <property type="entry name" value="BPL_LPL_catalytic"/>
</dbReference>
<dbReference type="EMBL" id="FODY01000007">
    <property type="protein sequence ID" value="SEO91742.1"/>
    <property type="molecule type" value="Genomic_DNA"/>
</dbReference>
<evidence type="ECO:0000313" key="7">
    <source>
        <dbReference type="EMBL" id="SEO91742.1"/>
    </source>
</evidence>
<accession>A0A1H8TLA2</accession>
<comment type="catalytic activity">
    <reaction evidence="5">
        <text>biotin + L-lysyl-[protein] + ATP = N(6)-biotinyl-L-lysyl-[protein] + AMP + diphosphate + H(+)</text>
        <dbReference type="Rhea" id="RHEA:11756"/>
        <dbReference type="Rhea" id="RHEA-COMP:9752"/>
        <dbReference type="Rhea" id="RHEA-COMP:10505"/>
        <dbReference type="ChEBI" id="CHEBI:15378"/>
        <dbReference type="ChEBI" id="CHEBI:29969"/>
        <dbReference type="ChEBI" id="CHEBI:30616"/>
        <dbReference type="ChEBI" id="CHEBI:33019"/>
        <dbReference type="ChEBI" id="CHEBI:57586"/>
        <dbReference type="ChEBI" id="CHEBI:83144"/>
        <dbReference type="ChEBI" id="CHEBI:456215"/>
        <dbReference type="EC" id="6.3.4.15"/>
    </reaction>
</comment>
<organism evidence="7 8">
    <name type="scientific">Propionispora vibrioides</name>
    <dbReference type="NCBI Taxonomy" id="112903"/>
    <lineage>
        <taxon>Bacteria</taxon>
        <taxon>Bacillati</taxon>
        <taxon>Bacillota</taxon>
        <taxon>Negativicutes</taxon>
        <taxon>Selenomonadales</taxon>
        <taxon>Sporomusaceae</taxon>
        <taxon>Propionispora</taxon>
    </lineage>
</organism>
<dbReference type="GO" id="GO:0016740">
    <property type="term" value="F:transferase activity"/>
    <property type="evidence" value="ECO:0007669"/>
    <property type="project" value="UniProtKB-ARBA"/>
</dbReference>
<dbReference type="InterPro" id="IPR036390">
    <property type="entry name" value="WH_DNA-bd_sf"/>
</dbReference>
<dbReference type="GO" id="GO:0005524">
    <property type="term" value="F:ATP binding"/>
    <property type="evidence" value="ECO:0007669"/>
    <property type="project" value="UniProtKB-UniRule"/>
</dbReference>
<dbReference type="EC" id="6.3.4.15" evidence="5"/>
<dbReference type="GO" id="GO:0006355">
    <property type="term" value="P:regulation of DNA-templated transcription"/>
    <property type="evidence" value="ECO:0007669"/>
    <property type="project" value="UniProtKB-UniRule"/>
</dbReference>
<evidence type="ECO:0000256" key="2">
    <source>
        <dbReference type="ARBA" id="ARBA00022741"/>
    </source>
</evidence>
<dbReference type="PANTHER" id="PTHR12835">
    <property type="entry name" value="BIOTIN PROTEIN LIGASE"/>
    <property type="match status" value="1"/>
</dbReference>
<dbReference type="InterPro" id="IPR004408">
    <property type="entry name" value="Biotin_CoA_COase_ligase"/>
</dbReference>
<dbReference type="NCBIfam" id="TIGR00121">
    <property type="entry name" value="birA_ligase"/>
    <property type="match status" value="1"/>
</dbReference>
<dbReference type="GO" id="GO:0003677">
    <property type="term" value="F:DNA binding"/>
    <property type="evidence" value="ECO:0007669"/>
    <property type="project" value="UniProtKB-UniRule"/>
</dbReference>
<evidence type="ECO:0000256" key="3">
    <source>
        <dbReference type="ARBA" id="ARBA00022840"/>
    </source>
</evidence>
<dbReference type="Pfam" id="PF02237">
    <property type="entry name" value="BPL_C"/>
    <property type="match status" value="1"/>
</dbReference>
<feature type="binding site" evidence="5">
    <location>
        <position position="185"/>
    </location>
    <ligand>
        <name>biotin</name>
        <dbReference type="ChEBI" id="CHEBI:57586"/>
    </ligand>
</feature>
<dbReference type="Gene3D" id="2.30.30.100">
    <property type="match status" value="1"/>
</dbReference>
<dbReference type="Pfam" id="PF03099">
    <property type="entry name" value="BPL_LplA_LipB"/>
    <property type="match status" value="1"/>
</dbReference>
<keyword evidence="2 5" id="KW-0547">Nucleotide-binding</keyword>
<keyword evidence="5" id="KW-0804">Transcription</keyword>
<dbReference type="GO" id="GO:0004077">
    <property type="term" value="F:biotin--[biotin carboxyl-carrier protein] ligase activity"/>
    <property type="evidence" value="ECO:0007669"/>
    <property type="project" value="UniProtKB-UniRule"/>
</dbReference>
<evidence type="ECO:0000256" key="1">
    <source>
        <dbReference type="ARBA" id="ARBA00022598"/>
    </source>
</evidence>
<dbReference type="Proteomes" id="UP000198847">
    <property type="component" value="Unassembled WGS sequence"/>
</dbReference>
<dbReference type="InterPro" id="IPR008988">
    <property type="entry name" value="Transcriptional_repressor_C"/>
</dbReference>
<dbReference type="InterPro" id="IPR011991">
    <property type="entry name" value="ArsR-like_HTH"/>
</dbReference>
<comment type="function">
    <text evidence="5">Acts both as a biotin--[acetyl-CoA-carboxylase] ligase and a repressor.</text>
</comment>
<keyword evidence="5" id="KW-0805">Transcription regulation</keyword>
<keyword evidence="1 5" id="KW-0436">Ligase</keyword>
<feature type="binding site" evidence="5">
    <location>
        <position position="114"/>
    </location>
    <ligand>
        <name>biotin</name>
        <dbReference type="ChEBI" id="CHEBI:57586"/>
    </ligand>
</feature>